<dbReference type="Pfam" id="PF00903">
    <property type="entry name" value="Glyoxalase"/>
    <property type="match status" value="1"/>
</dbReference>
<dbReference type="Gene3D" id="3.10.180.10">
    <property type="entry name" value="2,3-Dihydroxybiphenyl 1,2-Dioxygenase, domain 1"/>
    <property type="match status" value="2"/>
</dbReference>
<protein>
    <submittedName>
        <fullName evidence="2">VOC family protein</fullName>
    </submittedName>
</protein>
<evidence type="ECO:0000313" key="2">
    <source>
        <dbReference type="EMBL" id="QIG78849.1"/>
    </source>
</evidence>
<name>A0A6G6Y1S3_9SPHN</name>
<proteinExistence type="predicted"/>
<dbReference type="EMBL" id="CP049109">
    <property type="protein sequence ID" value="QIG78849.1"/>
    <property type="molecule type" value="Genomic_DNA"/>
</dbReference>
<accession>A0A6G6Y1S3</accession>
<evidence type="ECO:0000259" key="1">
    <source>
        <dbReference type="PROSITE" id="PS51819"/>
    </source>
</evidence>
<dbReference type="PROSITE" id="PS51819">
    <property type="entry name" value="VOC"/>
    <property type="match status" value="1"/>
</dbReference>
<dbReference type="AlphaFoldDB" id="A0A6G6Y1S3"/>
<organism evidence="2 3">
    <name type="scientific">Stakelama tenebrarum</name>
    <dbReference type="NCBI Taxonomy" id="2711215"/>
    <lineage>
        <taxon>Bacteria</taxon>
        <taxon>Pseudomonadati</taxon>
        <taxon>Pseudomonadota</taxon>
        <taxon>Alphaproteobacteria</taxon>
        <taxon>Sphingomonadales</taxon>
        <taxon>Sphingomonadaceae</taxon>
        <taxon>Stakelama</taxon>
    </lineage>
</organism>
<dbReference type="SUPFAM" id="SSF54593">
    <property type="entry name" value="Glyoxalase/Bleomycin resistance protein/Dihydroxybiphenyl dioxygenase"/>
    <property type="match status" value="2"/>
</dbReference>
<dbReference type="InterPro" id="IPR004360">
    <property type="entry name" value="Glyas_Fos-R_dOase_dom"/>
</dbReference>
<dbReference type="KEGG" id="spzr:G5C33_02940"/>
<feature type="domain" description="VOC" evidence="1">
    <location>
        <begin position="14"/>
        <end position="151"/>
    </location>
</feature>
<dbReference type="InterPro" id="IPR037523">
    <property type="entry name" value="VOC_core"/>
</dbReference>
<dbReference type="RefSeq" id="WP_165325848.1">
    <property type="nucleotide sequence ID" value="NZ_CP049109.1"/>
</dbReference>
<sequence>MSDWTTDTQPGLLRIAAVTTATPDMAASERAYCDYMGYRVVERSTVPQSLAESWDAPAAAGAAMVTLAPEGETDVFARLVETPAPPGYRPLTTFGWNAFEIIVDDVHTLAEKLTDSPFEIIGPPRPLQFMPSIVAMQVRGPANECLYFTMESGDRESSILPPPAGFVGRTFIVVVAGRNFDALLRWYVDKFELRERPVRQSKVAVIQAAQGLSPDQTVELSAIGMRQRGNLVELDAYPTGPGFPAAERPVIAGHLPPGNAVATFEVESIDPFAAEAIRSPGTRDEAVYRGRRSCVLRGPAGELVELIEVR</sequence>
<keyword evidence="3" id="KW-1185">Reference proteome</keyword>
<evidence type="ECO:0000313" key="3">
    <source>
        <dbReference type="Proteomes" id="UP000501568"/>
    </source>
</evidence>
<reference evidence="2 3" key="1">
    <citation type="submission" date="2020-02" db="EMBL/GenBank/DDBJ databases">
        <authorList>
            <person name="Zheng R.K."/>
            <person name="Sun C.M."/>
        </authorList>
    </citation>
    <scope>NUCLEOTIDE SEQUENCE [LARGE SCALE GENOMIC DNA]</scope>
    <source>
        <strain evidence="3">zrk23</strain>
    </source>
</reference>
<dbReference type="InterPro" id="IPR029068">
    <property type="entry name" value="Glyas_Bleomycin-R_OHBP_Dase"/>
</dbReference>
<gene>
    <name evidence="2" type="ORF">G5C33_02940</name>
</gene>
<dbReference type="Proteomes" id="UP000501568">
    <property type="component" value="Chromosome"/>
</dbReference>